<evidence type="ECO:0008006" key="3">
    <source>
        <dbReference type="Google" id="ProtNLM"/>
    </source>
</evidence>
<dbReference type="PANTHER" id="PTHR43611">
    <property type="entry name" value="ALPHA-D-GLUCOSE 1-PHOSPHATE PHOSPHATASE"/>
    <property type="match status" value="1"/>
</dbReference>
<dbReference type="NCBIfam" id="TIGR01509">
    <property type="entry name" value="HAD-SF-IA-v3"/>
    <property type="match status" value="1"/>
</dbReference>
<dbReference type="InterPro" id="IPR036412">
    <property type="entry name" value="HAD-like_sf"/>
</dbReference>
<dbReference type="Pfam" id="PF00702">
    <property type="entry name" value="Hydrolase"/>
    <property type="match status" value="1"/>
</dbReference>
<reference evidence="2" key="1">
    <citation type="submission" date="2018-09" db="EMBL/GenBank/DDBJ databases">
        <authorList>
            <person name="Kim I."/>
        </authorList>
    </citation>
    <scope>NUCLEOTIDE SEQUENCE [LARGE SCALE GENOMIC DNA]</scope>
    <source>
        <strain evidence="2">DD4a</strain>
    </source>
</reference>
<gene>
    <name evidence="1" type="ORF">D1781_14045</name>
</gene>
<evidence type="ECO:0000313" key="1">
    <source>
        <dbReference type="EMBL" id="RIX28970.1"/>
    </source>
</evidence>
<dbReference type="SUPFAM" id="SSF56784">
    <property type="entry name" value="HAD-like"/>
    <property type="match status" value="1"/>
</dbReference>
<dbReference type="NCBIfam" id="TIGR01549">
    <property type="entry name" value="HAD-SF-IA-v1"/>
    <property type="match status" value="1"/>
</dbReference>
<comment type="caution">
    <text evidence="1">The sequence shown here is derived from an EMBL/GenBank/DDBJ whole genome shotgun (WGS) entry which is preliminary data.</text>
</comment>
<dbReference type="InterPro" id="IPR023214">
    <property type="entry name" value="HAD_sf"/>
</dbReference>
<name>A0A3A1TYX9_9MICO</name>
<organism evidence="1 2">
    <name type="scientific">Amnibacterium setariae</name>
    <dbReference type="NCBI Taxonomy" id="2306585"/>
    <lineage>
        <taxon>Bacteria</taxon>
        <taxon>Bacillati</taxon>
        <taxon>Actinomycetota</taxon>
        <taxon>Actinomycetes</taxon>
        <taxon>Micrococcales</taxon>
        <taxon>Microbacteriaceae</taxon>
        <taxon>Amnibacterium</taxon>
    </lineage>
</organism>
<dbReference type="EMBL" id="QXTG01000002">
    <property type="protein sequence ID" value="RIX28970.1"/>
    <property type="molecule type" value="Genomic_DNA"/>
</dbReference>
<accession>A0A3A1TYX9</accession>
<dbReference type="AlphaFoldDB" id="A0A3A1TYX9"/>
<dbReference type="SFLD" id="SFLDG01129">
    <property type="entry name" value="C1.5:_HAD__Beta-PGM__Phosphata"/>
    <property type="match status" value="1"/>
</dbReference>
<dbReference type="OrthoDB" id="9797415at2"/>
<sequence>MLLDVGGVLELVDDAAWPLRFRARWAERLGLTEQEYDRRLESANLPDTRVATGVADRFWSGYGAALGATPAQTAELVGDFWDEYCGVVNAELLAALRSLRGAVGLAILSNSGDGAREEEERRFGFASLFDPILYSHEIGVSKPDGRAFAIALAQMDARPHEVLFIDDVDENVESARRLGLHAHLHEDTAGTLAVIAQAVGSAAR</sequence>
<protein>
    <recommendedName>
        <fullName evidence="3">HAD family phosphatase</fullName>
    </recommendedName>
</protein>
<dbReference type="PANTHER" id="PTHR43611:SF3">
    <property type="entry name" value="FLAVIN MONONUCLEOTIDE HYDROLASE 1, CHLOROPLATIC"/>
    <property type="match status" value="1"/>
</dbReference>
<keyword evidence="2" id="KW-1185">Reference proteome</keyword>
<evidence type="ECO:0000313" key="2">
    <source>
        <dbReference type="Proteomes" id="UP000265742"/>
    </source>
</evidence>
<dbReference type="Gene3D" id="3.40.50.1000">
    <property type="entry name" value="HAD superfamily/HAD-like"/>
    <property type="match status" value="1"/>
</dbReference>
<dbReference type="InterPro" id="IPR006439">
    <property type="entry name" value="HAD-SF_hydro_IA"/>
</dbReference>
<dbReference type="PRINTS" id="PR00413">
    <property type="entry name" value="HADHALOGNASE"/>
</dbReference>
<dbReference type="SFLD" id="SFLDS00003">
    <property type="entry name" value="Haloacid_Dehalogenase"/>
    <property type="match status" value="1"/>
</dbReference>
<proteinExistence type="predicted"/>
<dbReference type="Proteomes" id="UP000265742">
    <property type="component" value="Unassembled WGS sequence"/>
</dbReference>